<organism evidence="1">
    <name type="scientific">Cyprideis torosa</name>
    <dbReference type="NCBI Taxonomy" id="163714"/>
    <lineage>
        <taxon>Eukaryota</taxon>
        <taxon>Metazoa</taxon>
        <taxon>Ecdysozoa</taxon>
        <taxon>Arthropoda</taxon>
        <taxon>Crustacea</taxon>
        <taxon>Oligostraca</taxon>
        <taxon>Ostracoda</taxon>
        <taxon>Podocopa</taxon>
        <taxon>Podocopida</taxon>
        <taxon>Cytherocopina</taxon>
        <taxon>Cytheroidea</taxon>
        <taxon>Cytherideidae</taxon>
        <taxon>Cyprideis</taxon>
    </lineage>
</organism>
<sequence length="336" mass="37355">MDLLLILLLCLASLQRVQGQIQNLYEVSGTVKVNPQRVTMAGFSSGAIFAHQFHVIHSSLLRGVGLLCGGLYGTFNGSIWEAPARTRPATVDVPAVQDEVRARANKGEIESLDHLENSKVFIFHGKLDRVIRAGNSDKVNQFYQGFLSDAANIRMVRGPYMVHIWPTAIDTNSDRCDAVGLPYFDNYIRNCQYDVIGDMLQHFYGPPSVELAAEEPSSILRRFNQSMFTDATSLMDTVGTIYIPSRCQEEGAECGLHLVLHGCFQGRQAIGDVLATKTEHFYWADVYNVILVFPQIVSSRRNSGSCWDVEGYTGPDYDIKHGKQVEAVKGIIEAFL</sequence>
<name>A0A7R8WDX2_9CRUS</name>
<evidence type="ECO:0000313" key="1">
    <source>
        <dbReference type="EMBL" id="CAD7228553.1"/>
    </source>
</evidence>
<protein>
    <submittedName>
        <fullName evidence="1">Uncharacterized protein</fullName>
    </submittedName>
</protein>
<accession>A0A7R8WDX2</accession>
<dbReference type="PANTHER" id="PTHR42972:SF8">
    <property type="entry name" value="POLYHYDROXYBUTYRATE DEPOLYMERASE"/>
    <property type="match status" value="1"/>
</dbReference>
<dbReference type="SUPFAM" id="SSF53474">
    <property type="entry name" value="alpha/beta-Hydrolases"/>
    <property type="match status" value="1"/>
</dbReference>
<gene>
    <name evidence="1" type="ORF">CTOB1V02_LOCUS6434</name>
</gene>
<proteinExistence type="predicted"/>
<reference evidence="1" key="1">
    <citation type="submission" date="2020-11" db="EMBL/GenBank/DDBJ databases">
        <authorList>
            <person name="Tran Van P."/>
        </authorList>
    </citation>
    <scope>NUCLEOTIDE SEQUENCE</scope>
</reference>
<dbReference type="OrthoDB" id="6020543at2759"/>
<dbReference type="EMBL" id="OB661591">
    <property type="protein sequence ID" value="CAD7228553.1"/>
    <property type="molecule type" value="Genomic_DNA"/>
</dbReference>
<dbReference type="Gene3D" id="3.40.50.1820">
    <property type="entry name" value="alpha/beta hydrolase"/>
    <property type="match status" value="1"/>
</dbReference>
<dbReference type="InterPro" id="IPR029058">
    <property type="entry name" value="AB_hydrolase_fold"/>
</dbReference>
<dbReference type="AlphaFoldDB" id="A0A7R8WDX2"/>
<dbReference type="PANTHER" id="PTHR42972">
    <property type="entry name" value="TOL-PAL SYSTEM PROTEIN TOLB"/>
    <property type="match status" value="1"/>
</dbReference>